<dbReference type="Pfam" id="PF10706">
    <property type="entry name" value="Aminoglyc_resit"/>
    <property type="match status" value="1"/>
</dbReference>
<protein>
    <recommendedName>
        <fullName evidence="3">Nucleotidyl transferase AbiEii/AbiGii toxin family protein</fullName>
    </recommendedName>
</protein>
<dbReference type="InterPro" id="IPR019646">
    <property type="entry name" value="Aminoglyc_AdlTrfase"/>
</dbReference>
<dbReference type="RefSeq" id="WP_182300600.1">
    <property type="nucleotide sequence ID" value="NZ_CP041969.1"/>
</dbReference>
<gene>
    <name evidence="1" type="ORF">FPL14_26755</name>
</gene>
<proteinExistence type="predicted"/>
<dbReference type="KEGG" id="cchl:FPL14_26755"/>
<keyword evidence="2" id="KW-1185">Reference proteome</keyword>
<reference evidence="1 2" key="1">
    <citation type="submission" date="2019-07" db="EMBL/GenBank/DDBJ databases">
        <authorList>
            <person name="Kim J.K."/>
            <person name="Cheong H.-M."/>
            <person name="Choi Y."/>
            <person name="Hwang K.J."/>
            <person name="Lee S."/>
            <person name="Choi C."/>
        </authorList>
    </citation>
    <scope>NUCLEOTIDE SEQUENCE [LARGE SCALE GENOMIC DNA]</scope>
    <source>
        <strain evidence="1 2">KS 22</strain>
    </source>
</reference>
<dbReference type="Proteomes" id="UP000515679">
    <property type="component" value="Chromosome"/>
</dbReference>
<evidence type="ECO:0000313" key="2">
    <source>
        <dbReference type="Proteomes" id="UP000515679"/>
    </source>
</evidence>
<dbReference type="AlphaFoldDB" id="A0A7G5C580"/>
<name>A0A7G5C580_9BACL</name>
<organism evidence="1 2">
    <name type="scientific">Cohnella cholangitidis</name>
    <dbReference type="NCBI Taxonomy" id="2598458"/>
    <lineage>
        <taxon>Bacteria</taxon>
        <taxon>Bacillati</taxon>
        <taxon>Bacillota</taxon>
        <taxon>Bacilli</taxon>
        <taxon>Bacillales</taxon>
        <taxon>Paenibacillaceae</taxon>
        <taxon>Cohnella</taxon>
    </lineage>
</organism>
<dbReference type="EMBL" id="CP041969">
    <property type="protein sequence ID" value="QMV44364.1"/>
    <property type="molecule type" value="Genomic_DNA"/>
</dbReference>
<dbReference type="Gene3D" id="3.30.460.40">
    <property type="match status" value="1"/>
</dbReference>
<dbReference type="SUPFAM" id="SSF81301">
    <property type="entry name" value="Nucleotidyltransferase"/>
    <property type="match status" value="1"/>
</dbReference>
<sequence length="193" mass="21400">MRSDWPVSALAQLAAMLGNCEARWVVGGSTGLALRGAHLDRAPRDLDIYVDNDTVDLVHERLQALALDGPVENTTERYYSTLSHYRIDDTMVELVGSFRVSALECLYITEVNGFLYPNCDKIDLDGHEVPLVPLGHELIFNLLRERQDRALVAGKLIAADPLRHLPLLQRLIGRNAISNTIAEEALRLASSNS</sequence>
<dbReference type="InterPro" id="IPR043519">
    <property type="entry name" value="NT_sf"/>
</dbReference>
<evidence type="ECO:0008006" key="3">
    <source>
        <dbReference type="Google" id="ProtNLM"/>
    </source>
</evidence>
<accession>A0A7G5C580</accession>
<evidence type="ECO:0000313" key="1">
    <source>
        <dbReference type="EMBL" id="QMV44364.1"/>
    </source>
</evidence>